<dbReference type="EMBL" id="NXIE01000002">
    <property type="protein sequence ID" value="RXK13431.1"/>
    <property type="molecule type" value="Genomic_DNA"/>
</dbReference>
<proteinExistence type="predicted"/>
<dbReference type="Proteomes" id="UP000289718">
    <property type="component" value="Unassembled WGS sequence"/>
</dbReference>
<dbReference type="RefSeq" id="WP_129061253.1">
    <property type="nucleotide sequence ID" value="NZ_NXIE01000002.1"/>
</dbReference>
<accession>A0A4Q1AWI5</accession>
<name>A0A4Q1AWI5_9BACT</name>
<feature type="domain" description="Ancillary SecYEG translocon subunit/Cell division coordinator CpoB TPR" evidence="2">
    <location>
        <begin position="31"/>
        <end position="177"/>
    </location>
</feature>
<evidence type="ECO:0000259" key="2">
    <source>
        <dbReference type="Pfam" id="PF09976"/>
    </source>
</evidence>
<gene>
    <name evidence="3" type="ORF">CP965_06415</name>
</gene>
<evidence type="ECO:0000313" key="3">
    <source>
        <dbReference type="EMBL" id="RXK13431.1"/>
    </source>
</evidence>
<evidence type="ECO:0000313" key="4">
    <source>
        <dbReference type="Proteomes" id="UP000289718"/>
    </source>
</evidence>
<dbReference type="InterPro" id="IPR018704">
    <property type="entry name" value="SecYEG/CpoB_TPR"/>
</dbReference>
<sequence>MSLKDNVDYVKEELSSEEKFLESFVKVERIYKKYKMLIILAVVVILGLAIGLYTTKTIQEKQKKEANIAFNQFLENNQDKDALKTLEENNKQLFQIAKYIQAKKENKTYDIEVKFFKEIAAYQKALDENSIDKLNAVSMEKDFLLKEFAIFNKALLQAKEGKYEDAKATLKLIPEDSQVNDLATSLKHFLVTK</sequence>
<organism evidence="3 4">
    <name type="scientific">Halarcobacter mediterraneus</name>
    <dbReference type="NCBI Taxonomy" id="2023153"/>
    <lineage>
        <taxon>Bacteria</taxon>
        <taxon>Pseudomonadati</taxon>
        <taxon>Campylobacterota</taxon>
        <taxon>Epsilonproteobacteria</taxon>
        <taxon>Campylobacterales</taxon>
        <taxon>Arcobacteraceae</taxon>
        <taxon>Halarcobacter</taxon>
    </lineage>
</organism>
<dbReference type="OrthoDB" id="5334020at2"/>
<dbReference type="Pfam" id="PF09976">
    <property type="entry name" value="TPR_21"/>
    <property type="match status" value="1"/>
</dbReference>
<feature type="transmembrane region" description="Helical" evidence="1">
    <location>
        <begin position="36"/>
        <end position="54"/>
    </location>
</feature>
<evidence type="ECO:0000256" key="1">
    <source>
        <dbReference type="SAM" id="Phobius"/>
    </source>
</evidence>
<reference evidence="3 4" key="1">
    <citation type="submission" date="2017-09" db="EMBL/GenBank/DDBJ databases">
        <title>Genomics of the genus Arcobacter.</title>
        <authorList>
            <person name="Perez-Cataluna A."/>
            <person name="Figueras M.J."/>
            <person name="Salas-Masso N."/>
        </authorList>
    </citation>
    <scope>NUCLEOTIDE SEQUENCE [LARGE SCALE GENOMIC DNA]</scope>
    <source>
        <strain evidence="3 4">F156-34</strain>
    </source>
</reference>
<keyword evidence="1" id="KW-1133">Transmembrane helix</keyword>
<comment type="caution">
    <text evidence="3">The sequence shown here is derived from an EMBL/GenBank/DDBJ whole genome shotgun (WGS) entry which is preliminary data.</text>
</comment>
<protein>
    <recommendedName>
        <fullName evidence="2">Ancillary SecYEG translocon subunit/Cell division coordinator CpoB TPR domain-containing protein</fullName>
    </recommendedName>
</protein>
<keyword evidence="1" id="KW-0472">Membrane</keyword>
<keyword evidence="4" id="KW-1185">Reference proteome</keyword>
<dbReference type="AlphaFoldDB" id="A0A4Q1AWI5"/>
<keyword evidence="1" id="KW-0812">Transmembrane</keyword>